<dbReference type="GO" id="GO:0008703">
    <property type="term" value="F:5-amino-6-(5-phosphoribosylamino)uracil reductase activity"/>
    <property type="evidence" value="ECO:0007669"/>
    <property type="project" value="InterPro"/>
</dbReference>
<sequence length="214" mass="23898">MPRTRIHNMNISLDGYAAGEFVTFDAPIGGAERLFDRFDGRVIHGVDRVDAPVTLDRALTSLWSQGIGAEIMGRRKFGPQTGDWPDDGWRGWWGDEPPFQTPVFVMSHHPHPSIDFPNGTSFHFVDAPPREVLRMAQEAANGHDIRIGGGPSTVRQFLQADLIDFMHLVIVPITLGRGISLWEGLDGIEDRFTVETVASPSGLIHQLWNKNRHD</sequence>
<name>A0A076EA69_RHOOP</name>
<dbReference type="Pfam" id="PF01872">
    <property type="entry name" value="RibD_C"/>
    <property type="match status" value="1"/>
</dbReference>
<feature type="domain" description="Bacterial bifunctional deaminase-reductase C-terminal" evidence="1">
    <location>
        <begin position="6"/>
        <end position="183"/>
    </location>
</feature>
<dbReference type="Gene3D" id="3.40.430.10">
    <property type="entry name" value="Dihydrofolate Reductase, subunit A"/>
    <property type="match status" value="1"/>
</dbReference>
<accession>A0A076EA69</accession>
<keyword evidence="2" id="KW-0238">DNA-binding</keyword>
<dbReference type="RefSeq" id="WP_037229627.1">
    <property type="nucleotide sequence ID" value="NZ_CP008947.1"/>
</dbReference>
<reference evidence="2 3" key="1">
    <citation type="submission" date="2014-07" db="EMBL/GenBank/DDBJ databases">
        <title>Genome Sequence of Rhodococcus opacus Strain R7, a Biodegrader of Mono- and Polycyclic Aromatic Hydrocarbons.</title>
        <authorList>
            <person name="Di Gennaro P."/>
            <person name="Zampolli J."/>
            <person name="Presti I."/>
            <person name="Cappelletti M."/>
            <person name="D'Ursi P."/>
            <person name="Orro A."/>
            <person name="Mezzelani A."/>
            <person name="Milanesi L."/>
        </authorList>
    </citation>
    <scope>NUCLEOTIDE SEQUENCE [LARGE SCALE GENOMIC DNA]</scope>
    <source>
        <strain evidence="2 3">R7</strain>
    </source>
</reference>
<evidence type="ECO:0000313" key="3">
    <source>
        <dbReference type="Proteomes" id="UP000028488"/>
    </source>
</evidence>
<dbReference type="GO" id="GO:0003677">
    <property type="term" value="F:DNA binding"/>
    <property type="evidence" value="ECO:0007669"/>
    <property type="project" value="UniProtKB-KW"/>
</dbReference>
<dbReference type="InterPro" id="IPR002734">
    <property type="entry name" value="RibDG_C"/>
</dbReference>
<dbReference type="EMBL" id="CP008947">
    <property type="protein sequence ID" value="AII03160.1"/>
    <property type="molecule type" value="Genomic_DNA"/>
</dbReference>
<dbReference type="PANTHER" id="PTHR38011:SF12">
    <property type="entry name" value="BIFUNCTIONAL DEAMINASE-REDUCTASE DOMAIN PROTEIN"/>
    <property type="match status" value="1"/>
</dbReference>
<organism evidence="2 3">
    <name type="scientific">Rhodococcus opacus</name>
    <name type="common">Nocardia opaca</name>
    <dbReference type="NCBI Taxonomy" id="37919"/>
    <lineage>
        <taxon>Bacteria</taxon>
        <taxon>Bacillati</taxon>
        <taxon>Actinomycetota</taxon>
        <taxon>Actinomycetes</taxon>
        <taxon>Mycobacteriales</taxon>
        <taxon>Nocardiaceae</taxon>
        <taxon>Rhodococcus</taxon>
    </lineage>
</organism>
<evidence type="ECO:0000259" key="1">
    <source>
        <dbReference type="Pfam" id="PF01872"/>
    </source>
</evidence>
<dbReference type="PANTHER" id="PTHR38011">
    <property type="entry name" value="DIHYDROFOLATE REDUCTASE FAMILY PROTEIN (AFU_ORTHOLOGUE AFUA_8G06820)"/>
    <property type="match status" value="1"/>
</dbReference>
<dbReference type="AlphaFoldDB" id="A0A076EA69"/>
<dbReference type="eggNOG" id="COG0262">
    <property type="taxonomic scope" value="Bacteria"/>
</dbReference>
<evidence type="ECO:0000313" key="2">
    <source>
        <dbReference type="EMBL" id="AII03160.1"/>
    </source>
</evidence>
<gene>
    <name evidence="2" type="ORF">EP51_00080</name>
</gene>
<protein>
    <submittedName>
        <fullName evidence="2">DNA-binding protein</fullName>
    </submittedName>
</protein>
<dbReference type="InterPro" id="IPR050765">
    <property type="entry name" value="Riboflavin_Biosynth_HTPR"/>
</dbReference>
<dbReference type="SUPFAM" id="SSF53597">
    <property type="entry name" value="Dihydrofolate reductase-like"/>
    <property type="match status" value="1"/>
</dbReference>
<dbReference type="Proteomes" id="UP000028488">
    <property type="component" value="Chromosome"/>
</dbReference>
<dbReference type="InterPro" id="IPR024072">
    <property type="entry name" value="DHFR-like_dom_sf"/>
</dbReference>
<proteinExistence type="predicted"/>
<dbReference type="GO" id="GO:0009231">
    <property type="term" value="P:riboflavin biosynthetic process"/>
    <property type="evidence" value="ECO:0007669"/>
    <property type="project" value="InterPro"/>
</dbReference>